<name>S4NJ13_9ACTN</name>
<feature type="region of interest" description="Disordered" evidence="1">
    <location>
        <begin position="1"/>
        <end position="45"/>
    </location>
</feature>
<organism evidence="2 3">
    <name type="scientific">Streptomyces afghaniensis 772</name>
    <dbReference type="NCBI Taxonomy" id="1283301"/>
    <lineage>
        <taxon>Bacteria</taxon>
        <taxon>Bacillati</taxon>
        <taxon>Actinomycetota</taxon>
        <taxon>Actinomycetes</taxon>
        <taxon>Kitasatosporales</taxon>
        <taxon>Streptomycetaceae</taxon>
        <taxon>Streptomyces</taxon>
    </lineage>
</organism>
<dbReference type="Proteomes" id="UP000015001">
    <property type="component" value="Unassembled WGS sequence"/>
</dbReference>
<dbReference type="PATRIC" id="fig|1283301.3.peg.4548"/>
<dbReference type="EMBL" id="AOPY01001461">
    <property type="protein sequence ID" value="EPJ38364.1"/>
    <property type="molecule type" value="Genomic_DNA"/>
</dbReference>
<proteinExistence type="predicted"/>
<gene>
    <name evidence="2" type="ORF">STAFG_4579</name>
</gene>
<accession>S4NJ13</accession>
<dbReference type="AlphaFoldDB" id="S4NJ13"/>
<evidence type="ECO:0000313" key="3">
    <source>
        <dbReference type="Proteomes" id="UP000015001"/>
    </source>
</evidence>
<protein>
    <submittedName>
        <fullName evidence="2">Uncharacterized protein</fullName>
    </submittedName>
</protein>
<sequence length="76" mass="8421">MRHGHWLPSLVVPSSSGRPSGHRNGPSVRRKPPSAEAVSESKSEIETEFCTLSSRRIALGWMHGKDKNAVLRSETR</sequence>
<evidence type="ECO:0000256" key="1">
    <source>
        <dbReference type="SAM" id="MobiDB-lite"/>
    </source>
</evidence>
<dbReference type="HOGENOM" id="CLU_2652740_0_0_11"/>
<reference evidence="2 3" key="1">
    <citation type="submission" date="2013-02" db="EMBL/GenBank/DDBJ databases">
        <title>Draft Genome Sequence of Streptomyces afghaniensis, Which Produces Compounds of the Julimycin B-Complex.</title>
        <authorList>
            <person name="Gruening B.A."/>
            <person name="Praeg A."/>
            <person name="Erxleben A."/>
            <person name="Guenther S."/>
            <person name="Fiedler H.-P."/>
            <person name="Goodfellow M."/>
            <person name="Mueller M."/>
        </authorList>
    </citation>
    <scope>NUCLEOTIDE SEQUENCE [LARGE SCALE GENOMIC DNA]</scope>
    <source>
        <strain evidence="2 3">772</strain>
    </source>
</reference>
<keyword evidence="3" id="KW-1185">Reference proteome</keyword>
<evidence type="ECO:0000313" key="2">
    <source>
        <dbReference type="EMBL" id="EPJ38364.1"/>
    </source>
</evidence>
<comment type="caution">
    <text evidence="2">The sequence shown here is derived from an EMBL/GenBank/DDBJ whole genome shotgun (WGS) entry which is preliminary data.</text>
</comment>